<evidence type="ECO:0000256" key="7">
    <source>
        <dbReference type="ARBA" id="ARBA00022741"/>
    </source>
</evidence>
<keyword evidence="5 9" id="KW-0963">Cytoplasm</keyword>
<sequence length="253" mass="27969">MRVLISNDDGINAAGITQLRKSLEEQAEVFVVAPDRERSATGHKITMHRPLRVKEQLYPGTNSKGWAVDGTPSDCVKLGLEALLPELPDLVISGINLGPNLGTDVLYSGTVSAAIEGIINDVPAIAISLASYEFNDFTYSGIFIKKFVSEYGNILRDGILLNINIPPGLPRGIRITKLGNRRYTNVFYKRTDPRGGTYFWMAGEPFDVDGDNPDTDVWAINEGYVSITPVHYDLTNYKVLNDVKELVKEFNAF</sequence>
<accession>A0A9X4JTV1</accession>
<comment type="function">
    <text evidence="9">Nucleotidase that shows phosphatase activity on nucleoside 5'-monophosphates.</text>
</comment>
<comment type="catalytic activity">
    <reaction evidence="1 9">
        <text>a ribonucleoside 5'-phosphate + H2O = a ribonucleoside + phosphate</text>
        <dbReference type="Rhea" id="RHEA:12484"/>
        <dbReference type="ChEBI" id="CHEBI:15377"/>
        <dbReference type="ChEBI" id="CHEBI:18254"/>
        <dbReference type="ChEBI" id="CHEBI:43474"/>
        <dbReference type="ChEBI" id="CHEBI:58043"/>
        <dbReference type="EC" id="3.1.3.5"/>
    </reaction>
</comment>
<dbReference type="RefSeq" id="WP_277443279.1">
    <property type="nucleotide sequence ID" value="NZ_JAKOAV010000009.1"/>
</dbReference>
<feature type="binding site" evidence="9">
    <location>
        <position position="39"/>
    </location>
    <ligand>
        <name>a divalent metal cation</name>
        <dbReference type="ChEBI" id="CHEBI:60240"/>
    </ligand>
</feature>
<dbReference type="Pfam" id="PF01975">
    <property type="entry name" value="SurE"/>
    <property type="match status" value="1"/>
</dbReference>
<dbReference type="EMBL" id="JAKOAV010000009">
    <property type="protein sequence ID" value="MDF9408005.1"/>
    <property type="molecule type" value="Genomic_DNA"/>
</dbReference>
<evidence type="ECO:0000256" key="9">
    <source>
        <dbReference type="HAMAP-Rule" id="MF_00060"/>
    </source>
</evidence>
<dbReference type="Proteomes" id="UP001154312">
    <property type="component" value="Unassembled WGS sequence"/>
</dbReference>
<reference evidence="11" key="1">
    <citation type="submission" date="2022-02" db="EMBL/GenBank/DDBJ databases">
        <authorList>
            <person name="Leng L."/>
        </authorList>
    </citation>
    <scope>NUCLEOTIDE SEQUENCE</scope>
    <source>
        <strain evidence="11">JI</strain>
    </source>
</reference>
<dbReference type="HAMAP" id="MF_00060">
    <property type="entry name" value="SurE"/>
    <property type="match status" value="1"/>
</dbReference>
<evidence type="ECO:0000256" key="6">
    <source>
        <dbReference type="ARBA" id="ARBA00022723"/>
    </source>
</evidence>
<comment type="cofactor">
    <cofactor evidence="2">
        <name>Mg(2+)</name>
        <dbReference type="ChEBI" id="CHEBI:18420"/>
    </cofactor>
</comment>
<feature type="binding site" evidence="9">
    <location>
        <position position="8"/>
    </location>
    <ligand>
        <name>a divalent metal cation</name>
        <dbReference type="ChEBI" id="CHEBI:60240"/>
    </ligand>
</feature>
<proteinExistence type="inferred from homology"/>
<organism evidence="11 12">
    <name type="scientific">Pelotomaculum isophthalicicum JI</name>
    <dbReference type="NCBI Taxonomy" id="947010"/>
    <lineage>
        <taxon>Bacteria</taxon>
        <taxon>Bacillati</taxon>
        <taxon>Bacillota</taxon>
        <taxon>Clostridia</taxon>
        <taxon>Eubacteriales</taxon>
        <taxon>Desulfotomaculaceae</taxon>
        <taxon>Pelotomaculum</taxon>
    </lineage>
</organism>
<evidence type="ECO:0000256" key="4">
    <source>
        <dbReference type="ARBA" id="ARBA00011062"/>
    </source>
</evidence>
<dbReference type="SUPFAM" id="SSF64167">
    <property type="entry name" value="SurE-like"/>
    <property type="match status" value="1"/>
</dbReference>
<dbReference type="NCBIfam" id="NF001490">
    <property type="entry name" value="PRK00346.1-4"/>
    <property type="match status" value="1"/>
</dbReference>
<dbReference type="GO" id="GO:0005737">
    <property type="term" value="C:cytoplasm"/>
    <property type="evidence" value="ECO:0007669"/>
    <property type="project" value="UniProtKB-SubCell"/>
</dbReference>
<evidence type="ECO:0000256" key="3">
    <source>
        <dbReference type="ARBA" id="ARBA00004496"/>
    </source>
</evidence>
<comment type="subcellular location">
    <subcellularLocation>
        <location evidence="3 9">Cytoplasm</location>
    </subcellularLocation>
</comment>
<name>A0A9X4JTV1_9FIRM</name>
<comment type="cofactor">
    <cofactor evidence="9">
        <name>a divalent metal cation</name>
        <dbReference type="ChEBI" id="CHEBI:60240"/>
    </cofactor>
    <text evidence="9">Binds 1 divalent metal cation per subunit.</text>
</comment>
<dbReference type="InterPro" id="IPR030048">
    <property type="entry name" value="SurE"/>
</dbReference>
<dbReference type="NCBIfam" id="NF001492">
    <property type="entry name" value="PRK00346.2-2"/>
    <property type="match status" value="1"/>
</dbReference>
<comment type="caution">
    <text evidence="11">The sequence shown here is derived from an EMBL/GenBank/DDBJ whole genome shotgun (WGS) entry which is preliminary data.</text>
</comment>
<evidence type="ECO:0000256" key="5">
    <source>
        <dbReference type="ARBA" id="ARBA00022490"/>
    </source>
</evidence>
<evidence type="ECO:0000256" key="1">
    <source>
        <dbReference type="ARBA" id="ARBA00000815"/>
    </source>
</evidence>
<keyword evidence="6 9" id="KW-0479">Metal-binding</keyword>
<evidence type="ECO:0000313" key="11">
    <source>
        <dbReference type="EMBL" id="MDF9408005.1"/>
    </source>
</evidence>
<keyword evidence="8 9" id="KW-0378">Hydrolase</keyword>
<dbReference type="GO" id="GO:0004309">
    <property type="term" value="F:exopolyphosphatase activity"/>
    <property type="evidence" value="ECO:0007669"/>
    <property type="project" value="TreeGrafter"/>
</dbReference>
<evidence type="ECO:0000256" key="8">
    <source>
        <dbReference type="ARBA" id="ARBA00022801"/>
    </source>
</evidence>
<dbReference type="FunFam" id="3.40.1210.10:FF:000001">
    <property type="entry name" value="5'/3'-nucleotidase SurE"/>
    <property type="match status" value="1"/>
</dbReference>
<feature type="binding site" evidence="9">
    <location>
        <position position="96"/>
    </location>
    <ligand>
        <name>a divalent metal cation</name>
        <dbReference type="ChEBI" id="CHEBI:60240"/>
    </ligand>
</feature>
<keyword evidence="7 9" id="KW-0547">Nucleotide-binding</keyword>
<feature type="domain" description="Survival protein SurE-like phosphatase/nucleotidase" evidence="10">
    <location>
        <begin position="3"/>
        <end position="184"/>
    </location>
</feature>
<dbReference type="NCBIfam" id="TIGR00087">
    <property type="entry name" value="surE"/>
    <property type="match status" value="1"/>
</dbReference>
<protein>
    <recommendedName>
        <fullName evidence="9">5'-nucleotidase SurE</fullName>
        <ecNumber evidence="9">3.1.3.5</ecNumber>
    </recommendedName>
    <alternativeName>
        <fullName evidence="9">Nucleoside 5'-monophosphate phosphohydrolase</fullName>
    </alternativeName>
</protein>
<evidence type="ECO:0000313" key="12">
    <source>
        <dbReference type="Proteomes" id="UP001154312"/>
    </source>
</evidence>
<keyword evidence="12" id="KW-1185">Reference proteome</keyword>
<dbReference type="Gene3D" id="3.40.1210.10">
    <property type="entry name" value="Survival protein SurE-like phosphatase/nucleotidase"/>
    <property type="match status" value="1"/>
</dbReference>
<dbReference type="GO" id="GO:0046872">
    <property type="term" value="F:metal ion binding"/>
    <property type="evidence" value="ECO:0007669"/>
    <property type="project" value="UniProtKB-UniRule"/>
</dbReference>
<dbReference type="PANTHER" id="PTHR30457">
    <property type="entry name" value="5'-NUCLEOTIDASE SURE"/>
    <property type="match status" value="1"/>
</dbReference>
<feature type="binding site" evidence="9">
    <location>
        <position position="9"/>
    </location>
    <ligand>
        <name>a divalent metal cation</name>
        <dbReference type="ChEBI" id="CHEBI:60240"/>
    </ligand>
</feature>
<dbReference type="InterPro" id="IPR002828">
    <property type="entry name" value="SurE-like_Pase/nucleotidase"/>
</dbReference>
<gene>
    <name evidence="9 11" type="primary">surE</name>
    <name evidence="11" type="ORF">L7E55_06470</name>
</gene>
<dbReference type="GO" id="GO:0008253">
    <property type="term" value="F:5'-nucleotidase activity"/>
    <property type="evidence" value="ECO:0007669"/>
    <property type="project" value="UniProtKB-UniRule"/>
</dbReference>
<comment type="similarity">
    <text evidence="4 9">Belongs to the SurE nucleotidase family.</text>
</comment>
<dbReference type="GO" id="GO:0008254">
    <property type="term" value="F:3'-nucleotidase activity"/>
    <property type="evidence" value="ECO:0007669"/>
    <property type="project" value="TreeGrafter"/>
</dbReference>
<dbReference type="EC" id="3.1.3.5" evidence="9"/>
<dbReference type="PANTHER" id="PTHR30457:SF12">
    <property type="entry name" value="5'_3'-NUCLEOTIDASE SURE"/>
    <property type="match status" value="1"/>
</dbReference>
<dbReference type="AlphaFoldDB" id="A0A9X4JTV1"/>
<dbReference type="GO" id="GO:0000166">
    <property type="term" value="F:nucleotide binding"/>
    <property type="evidence" value="ECO:0007669"/>
    <property type="project" value="UniProtKB-KW"/>
</dbReference>
<dbReference type="InterPro" id="IPR036523">
    <property type="entry name" value="SurE-like_sf"/>
</dbReference>
<evidence type="ECO:0000256" key="2">
    <source>
        <dbReference type="ARBA" id="ARBA00001946"/>
    </source>
</evidence>
<evidence type="ECO:0000259" key="10">
    <source>
        <dbReference type="Pfam" id="PF01975"/>
    </source>
</evidence>